<dbReference type="SUPFAM" id="SSF49785">
    <property type="entry name" value="Galactose-binding domain-like"/>
    <property type="match status" value="6"/>
</dbReference>
<name>A0ABR2L7F0_9EUKA</name>
<keyword evidence="2" id="KW-0472">Membrane</keyword>
<keyword evidence="3" id="KW-0732">Signal</keyword>
<organism evidence="5 6">
    <name type="scientific">Tritrichomonas musculus</name>
    <dbReference type="NCBI Taxonomy" id="1915356"/>
    <lineage>
        <taxon>Eukaryota</taxon>
        <taxon>Metamonada</taxon>
        <taxon>Parabasalia</taxon>
        <taxon>Tritrichomonadida</taxon>
        <taxon>Tritrichomonadidae</taxon>
        <taxon>Tritrichomonas</taxon>
    </lineage>
</organism>
<feature type="chain" id="PRO_5046734239" description="F5/8 type C domain-containing protein" evidence="3">
    <location>
        <begin position="20"/>
        <end position="1555"/>
    </location>
</feature>
<gene>
    <name evidence="5" type="ORF">M9Y10_001583</name>
</gene>
<evidence type="ECO:0000256" key="1">
    <source>
        <dbReference type="SAM" id="MobiDB-lite"/>
    </source>
</evidence>
<dbReference type="InterPro" id="IPR008979">
    <property type="entry name" value="Galactose-bd-like_sf"/>
</dbReference>
<proteinExistence type="predicted"/>
<dbReference type="SUPFAM" id="SSF51126">
    <property type="entry name" value="Pectin lyase-like"/>
    <property type="match status" value="1"/>
</dbReference>
<feature type="region of interest" description="Disordered" evidence="1">
    <location>
        <begin position="757"/>
        <end position="835"/>
    </location>
</feature>
<evidence type="ECO:0000256" key="3">
    <source>
        <dbReference type="SAM" id="SignalP"/>
    </source>
</evidence>
<feature type="compositionally biased region" description="Low complexity" evidence="1">
    <location>
        <begin position="812"/>
        <end position="826"/>
    </location>
</feature>
<evidence type="ECO:0000259" key="4">
    <source>
        <dbReference type="Pfam" id="PF00754"/>
    </source>
</evidence>
<keyword evidence="6" id="KW-1185">Reference proteome</keyword>
<feature type="signal peptide" evidence="3">
    <location>
        <begin position="1"/>
        <end position="19"/>
    </location>
</feature>
<dbReference type="Pfam" id="PF00754">
    <property type="entry name" value="F5_F8_type_C"/>
    <property type="match status" value="1"/>
</dbReference>
<dbReference type="Proteomes" id="UP001470230">
    <property type="component" value="Unassembled WGS sequence"/>
</dbReference>
<keyword evidence="2" id="KW-0812">Transmembrane</keyword>
<dbReference type="Gene3D" id="2.60.120.260">
    <property type="entry name" value="Galactose-binding domain-like"/>
    <property type="match status" value="6"/>
</dbReference>
<evidence type="ECO:0000313" key="6">
    <source>
        <dbReference type="Proteomes" id="UP001470230"/>
    </source>
</evidence>
<dbReference type="InterPro" id="IPR011050">
    <property type="entry name" value="Pectin_lyase_fold/virulence"/>
</dbReference>
<evidence type="ECO:0000256" key="2">
    <source>
        <dbReference type="SAM" id="Phobius"/>
    </source>
</evidence>
<accession>A0ABR2L7F0</accession>
<keyword evidence="2" id="KW-1133">Transmembrane helix</keyword>
<feature type="domain" description="F5/8 type C" evidence="4">
    <location>
        <begin position="1040"/>
        <end position="1163"/>
    </location>
</feature>
<evidence type="ECO:0000313" key="5">
    <source>
        <dbReference type="EMBL" id="KAK8899272.1"/>
    </source>
</evidence>
<dbReference type="InterPro" id="IPR000421">
    <property type="entry name" value="FA58C"/>
</dbReference>
<protein>
    <recommendedName>
        <fullName evidence="4">F5/8 type C domain-containing protein</fullName>
    </recommendedName>
</protein>
<dbReference type="EMBL" id="JAPFFF010000001">
    <property type="protein sequence ID" value="KAK8899272.1"/>
    <property type="molecule type" value="Genomic_DNA"/>
</dbReference>
<feature type="compositionally biased region" description="Polar residues" evidence="1">
    <location>
        <begin position="786"/>
        <end position="802"/>
    </location>
</feature>
<reference evidence="5 6" key="1">
    <citation type="submission" date="2024-04" db="EMBL/GenBank/DDBJ databases">
        <title>Tritrichomonas musculus Genome.</title>
        <authorList>
            <person name="Alves-Ferreira E."/>
            <person name="Grigg M."/>
            <person name="Lorenzi H."/>
            <person name="Galac M."/>
        </authorList>
    </citation>
    <scope>NUCLEOTIDE SEQUENCE [LARGE SCALE GENOMIC DNA]</scope>
    <source>
        <strain evidence="5 6">EAF2021</strain>
    </source>
</reference>
<feature type="transmembrane region" description="Helical" evidence="2">
    <location>
        <begin position="1494"/>
        <end position="1516"/>
    </location>
</feature>
<sequence length="1555" mass="173543">MFTTFFLFLHLSRQTTVKSVDATFEKAKGNYILANYIDSHLISNTYFEFGSNGDKSGYPITNILTSDNTYWVSDQPCSDSFRPTITYNFTKTVTLEAFLFNPAYRTSTIRNFDGFPLKLNIYASLNNGPFELKVVFSGETPTDTSWDTTQFVFPTPLQCDKLKLEFVTVTPSNSHNSNGATVATVRRIRLLGEIYVNNLISTGTQNPYDSNEYVTARKISTDDFTYTCSGSQGNLPISYAFDDISTTYWVSLLENNDTFKNYIEIEFNEVKTIEGFLYDTAYRTRYPSTGTVRYFDGFPTKLKAYSSPTTNDPYVLDSIFEGNPVYPMARIQFIFNKPIQVRKLKLEFDNVTLDESFTKTKYCVVTGGITFLKYIYIPPPTSTPTASPMATPTASPLPAHLDMTIEKASGDYTNTNYVNQHKISNDLFEVSSNGDKSGYPLSNAFDGKADTFWVSGTENSDSFKATVTFNFKRTVLLEAFLFNPAYHTRPPIRYQDGFPLKVNFYASINDAPFQLVSSFSGENPTETSWDLTQFVFYEPIRCNKIQVEFVEVTPNDSFSLGNKTQTAAAEMKFIGSVSPDYLAPAATSGSYDTPQYVTSHRVSIEEITFSSNGDKSGYPLSNAFDRVANTYWVSGTENSDTFKSTITIEFKQSKTVDAILLDTAYRTRYPSTGTVRYFDGFPTVLNVYTASSTDDDFVLSTVFVGEPVFPWMRVQFVFKSPIECRRLKLEYINVTEDGSFSNGKHCATAAEIYILTTNEQPPDPTASPKPTSTPTKSPMATPTASQSPTPMATQSPTASISQSPMPTPTPMATPTATPMATPTASPSPNPFDMTFEKGSGDYANNNYVNEHKISNNYYEVSSNGDKSGYPLSNAFDGKADTFWVSGTENSDSFKATVTFNFKRTVLLEAFLFNPAYHTRPPIRYQDGFPLRLNFYISNNDSPFELATSFSGEKPTSTSWDLTQFVFALPIRCDKIKVEFAEVTPNDSFGLGNKTQAAAAEMKFIGEIEPDFIESKGTEGIYNLSDYTTSHIISTEDFEYSSNGDKDGKPIANAFDGSPSTYWVAGEENSDTFKSAITIQFKKTTNVDAILIDPAYRTRYPETGTVRYFDGFPTTLNVYASTTTGDSFKLDTVFKGEPHYPWAQIQFVFKTPIKCRRLKLEFSNVTLDESFWNTKYAAVVGEITLLQDAAKPPPLPNEDGVIIPEAGECNHKYRCDQNITDDKTVTLEIKQTNFSHYNNEKDGGAISLINCGFECEKTEFNECTSTKGGGAIFYSNEKLNGILNLIDITFVSCSAVFGGAAYVCSPTAPVYIVNCNFNDLHLLEPGENAGEYHGGSALFLSFEYGSVRNNNIKRCDGTAIKVHPRFDYKPSSFFFFKSTKASQKVVTIERCTFEANEKTDASIYFIRGSNAGTSFNIVQCDFIGTLKEGSHFIDGRSISNKSPKLFVTKCKFASSSKNAINMNSYDEFLSIDLKDQVFNEDSIVEEESMYNWKSILIIVSPAALIIIVTLIVVLIVVKKRKNTNTFDEVEMSVETTQDFYQSNLNINQDSLNQSLI</sequence>
<comment type="caution">
    <text evidence="5">The sequence shown here is derived from an EMBL/GenBank/DDBJ whole genome shotgun (WGS) entry which is preliminary data.</text>
</comment>
<feature type="compositionally biased region" description="Low complexity" evidence="1">
    <location>
        <begin position="768"/>
        <end position="785"/>
    </location>
</feature>